<gene>
    <name evidence="2" type="ORF">TorRG33x02_038610</name>
</gene>
<dbReference type="EMBL" id="JXTC01000013">
    <property type="protein sequence ID" value="POO00448.1"/>
    <property type="molecule type" value="Genomic_DNA"/>
</dbReference>
<evidence type="ECO:0000256" key="1">
    <source>
        <dbReference type="SAM" id="MobiDB-lite"/>
    </source>
</evidence>
<evidence type="ECO:0000313" key="3">
    <source>
        <dbReference type="Proteomes" id="UP000237000"/>
    </source>
</evidence>
<keyword evidence="3" id="KW-1185">Reference proteome</keyword>
<organism evidence="2 3">
    <name type="scientific">Trema orientale</name>
    <name type="common">Charcoal tree</name>
    <name type="synonym">Celtis orientalis</name>
    <dbReference type="NCBI Taxonomy" id="63057"/>
    <lineage>
        <taxon>Eukaryota</taxon>
        <taxon>Viridiplantae</taxon>
        <taxon>Streptophyta</taxon>
        <taxon>Embryophyta</taxon>
        <taxon>Tracheophyta</taxon>
        <taxon>Spermatophyta</taxon>
        <taxon>Magnoliopsida</taxon>
        <taxon>eudicotyledons</taxon>
        <taxon>Gunneridae</taxon>
        <taxon>Pentapetalae</taxon>
        <taxon>rosids</taxon>
        <taxon>fabids</taxon>
        <taxon>Rosales</taxon>
        <taxon>Cannabaceae</taxon>
        <taxon>Trema</taxon>
    </lineage>
</organism>
<protein>
    <submittedName>
        <fullName evidence="2">Uncharacterized protein</fullName>
    </submittedName>
</protein>
<evidence type="ECO:0000313" key="2">
    <source>
        <dbReference type="EMBL" id="POO00448.1"/>
    </source>
</evidence>
<sequence length="66" mass="7203">MFPKTLSTRLPPPSGGVSHLNPKRTASKKGILEDRGRDTGLASRYPTFKTPEGATQIRTRDLQLPG</sequence>
<accession>A0A2P5FRK3</accession>
<name>A0A2P5FRK3_TREOI</name>
<dbReference type="Proteomes" id="UP000237000">
    <property type="component" value="Unassembled WGS sequence"/>
</dbReference>
<comment type="caution">
    <text evidence="2">The sequence shown here is derived from an EMBL/GenBank/DDBJ whole genome shotgun (WGS) entry which is preliminary data.</text>
</comment>
<proteinExistence type="predicted"/>
<reference evidence="3" key="1">
    <citation type="submission" date="2016-06" db="EMBL/GenBank/DDBJ databases">
        <title>Parallel loss of symbiosis genes in relatives of nitrogen-fixing non-legume Parasponia.</title>
        <authorList>
            <person name="Van Velzen R."/>
            <person name="Holmer R."/>
            <person name="Bu F."/>
            <person name="Rutten L."/>
            <person name="Van Zeijl A."/>
            <person name="Liu W."/>
            <person name="Santuari L."/>
            <person name="Cao Q."/>
            <person name="Sharma T."/>
            <person name="Shen D."/>
            <person name="Roswanjaya Y."/>
            <person name="Wardhani T."/>
            <person name="Kalhor M.S."/>
            <person name="Jansen J."/>
            <person name="Van den Hoogen J."/>
            <person name="Gungor B."/>
            <person name="Hartog M."/>
            <person name="Hontelez J."/>
            <person name="Verver J."/>
            <person name="Yang W.-C."/>
            <person name="Schijlen E."/>
            <person name="Repin R."/>
            <person name="Schilthuizen M."/>
            <person name="Schranz E."/>
            <person name="Heidstra R."/>
            <person name="Miyata K."/>
            <person name="Fedorova E."/>
            <person name="Kohlen W."/>
            <person name="Bisseling T."/>
            <person name="Smit S."/>
            <person name="Geurts R."/>
        </authorList>
    </citation>
    <scope>NUCLEOTIDE SEQUENCE [LARGE SCALE GENOMIC DNA]</scope>
    <source>
        <strain evidence="3">cv. RG33-2</strain>
    </source>
</reference>
<dbReference type="AlphaFoldDB" id="A0A2P5FRK3"/>
<feature type="region of interest" description="Disordered" evidence="1">
    <location>
        <begin position="1"/>
        <end position="66"/>
    </location>
</feature>
<dbReference type="InParanoid" id="A0A2P5FRK3"/>